<dbReference type="Gene3D" id="3.30.200.20">
    <property type="entry name" value="Phosphorylase Kinase, domain 1"/>
    <property type="match status" value="1"/>
</dbReference>
<protein>
    <recommendedName>
        <fullName evidence="3">Protein kinase domain-containing protein</fullName>
    </recommendedName>
</protein>
<name>A0A176VY31_MARPO</name>
<proteinExistence type="predicted"/>
<dbReference type="PANTHER" id="PTHR46008">
    <property type="entry name" value="LEAF RUST 10 DISEASE-RESISTANCE LOCUS RECEPTOR-LIKE PROTEIN KINASE-LIKE 1.4"/>
    <property type="match status" value="1"/>
</dbReference>
<evidence type="ECO:0000259" key="3">
    <source>
        <dbReference type="PROSITE" id="PS50011"/>
    </source>
</evidence>
<reference evidence="4" key="2">
    <citation type="journal article" date="2019" name="Curr. Biol.">
        <title>Chromatin organization in early land plants reveals an ancestral association between H3K27me3, transposons, and constitutive heterochromatin.</title>
        <authorList>
            <person name="Montgomery S.A."/>
            <person name="Tanizawa Y."/>
            <person name="Galik B."/>
            <person name="Wang N."/>
            <person name="Ito T."/>
            <person name="Mochizuki T."/>
            <person name="Akimcheva S."/>
            <person name="Bowman J."/>
            <person name="Cognat V."/>
            <person name="Drouard L."/>
            <person name="Ekker H."/>
            <person name="Houng S."/>
            <person name="Kohchi T."/>
            <person name="Lin S."/>
            <person name="Liu L.D."/>
            <person name="Nakamura Y."/>
            <person name="Valeeva L.R."/>
            <person name="Shakirov E.V."/>
            <person name="Shippen D.E."/>
            <person name="Wei W."/>
            <person name="Yagura M."/>
            <person name="Yamaoka S."/>
            <person name="Yamato K.T."/>
            <person name="Liu C."/>
            <person name="Berger F."/>
        </authorList>
    </citation>
    <scope>NUCLEOTIDE SEQUENCE [LARGE SCALE GENOMIC DNA]</scope>
    <source>
        <strain evidence="4">Tak-1</strain>
    </source>
</reference>
<dbReference type="Gene3D" id="1.10.510.10">
    <property type="entry name" value="Transferase(Phosphotransferase) domain 1"/>
    <property type="match status" value="1"/>
</dbReference>
<keyword evidence="2" id="KW-0067">ATP-binding</keyword>
<evidence type="ECO:0000313" key="7">
    <source>
        <dbReference type="Proteomes" id="UP001162541"/>
    </source>
</evidence>
<evidence type="ECO:0000256" key="1">
    <source>
        <dbReference type="ARBA" id="ARBA00022741"/>
    </source>
</evidence>
<dbReference type="GO" id="GO:0004672">
    <property type="term" value="F:protein kinase activity"/>
    <property type="evidence" value="ECO:0007669"/>
    <property type="project" value="InterPro"/>
</dbReference>
<dbReference type="SMART" id="SM00220">
    <property type="entry name" value="S_TKc"/>
    <property type="match status" value="1"/>
</dbReference>
<dbReference type="GO" id="GO:0005524">
    <property type="term" value="F:ATP binding"/>
    <property type="evidence" value="ECO:0007669"/>
    <property type="project" value="UniProtKB-KW"/>
</dbReference>
<reference evidence="7" key="3">
    <citation type="journal article" date="2020" name="Curr. Biol.">
        <title>Chromatin organization in early land plants reveals an ancestral association between H3K27me3, transposons, and constitutive heterochromatin.</title>
        <authorList>
            <person name="Montgomery S.A."/>
            <person name="Tanizawa Y."/>
            <person name="Galik B."/>
            <person name="Wang N."/>
            <person name="Ito T."/>
            <person name="Mochizuki T."/>
            <person name="Akimcheva S."/>
            <person name="Bowman J.L."/>
            <person name="Cognat V."/>
            <person name="Marechal-Drouard L."/>
            <person name="Ekker H."/>
            <person name="Hong S.F."/>
            <person name="Kohchi T."/>
            <person name="Lin S.S."/>
            <person name="Liu L.D."/>
            <person name="Nakamura Y."/>
            <person name="Valeeva L.R."/>
            <person name="Shakirov E.V."/>
            <person name="Shippen D.E."/>
            <person name="Wei W.L."/>
            <person name="Yagura M."/>
            <person name="Yamaoka S."/>
            <person name="Yamato K.T."/>
            <person name="Liu C."/>
            <person name="Berger F."/>
        </authorList>
    </citation>
    <scope>NUCLEOTIDE SEQUENCE [LARGE SCALE GENOMIC DNA]</scope>
    <source>
        <strain evidence="7">Tak-1</strain>
    </source>
</reference>
<sequence length="426" mass="48892">MSELWRSPRHYDIEESVKVKLGVVLSDPPADDARVYLLLPILFEHEEREIFDGWIKCFGRWAMQEGLSDDLALVFALEYMKCTAFSWSRQFCEGHTWEDFVRRYYQRVNPDDSKVAQDVKRYMKWYRKEYRKTKRRLDATRFSARELAKATNHHSEENLIGRSVYLGRLPNSRLVAVKKLSGSLSWEALRQVQRELEVVSQSRHPNLVRLIGCSLVLNEASLVYEHIPNGNLRQHLDGSLGVKPDWETRLRIALETAQALTHLHYYSFPPVMHGDVKSSNILLANPPIVKVANFGFSRTTIDLARAAGYIDPHYLQTYQLSAKSDVYSFGIVLLEIVSGAQVVDFSRHKSRITIAALATNSLKNGRFSELVDPYLVLTGSAQDLKQCKKMGRLGLNCVSMDPHARPTMKEVLNYLKDIFFARPSQI</sequence>
<dbReference type="InterPro" id="IPR008271">
    <property type="entry name" value="Ser/Thr_kinase_AS"/>
</dbReference>
<evidence type="ECO:0000256" key="2">
    <source>
        <dbReference type="ARBA" id="ARBA00022840"/>
    </source>
</evidence>
<dbReference type="Pfam" id="PF07714">
    <property type="entry name" value="PK_Tyr_Ser-Thr"/>
    <property type="match status" value="1"/>
</dbReference>
<dbReference type="PROSITE" id="PS00108">
    <property type="entry name" value="PROTEIN_KINASE_ST"/>
    <property type="match status" value="1"/>
</dbReference>
<reference evidence="5 6" key="1">
    <citation type="submission" date="2016-03" db="EMBL/GenBank/DDBJ databases">
        <title>Mechanisms controlling the formation of the plant cell surface in tip-growing cells are functionally conserved among land plants.</title>
        <authorList>
            <person name="Honkanen S."/>
            <person name="Jones V.A."/>
            <person name="Morieri G."/>
            <person name="Champion C."/>
            <person name="Hetherington A.J."/>
            <person name="Kelly S."/>
            <person name="Saint-Marcoux D."/>
            <person name="Proust H."/>
            <person name="Prescott H."/>
            <person name="Dolan L."/>
        </authorList>
    </citation>
    <scope>NUCLEOTIDE SEQUENCE [LARGE SCALE GENOMIC DNA]</scope>
    <source>
        <strain evidence="6">cv. Tak-1 and cv. Tak-2</strain>
        <tissue evidence="5">Whole gametophyte</tissue>
    </source>
</reference>
<gene>
    <name evidence="5" type="ORF">AXG93_1988s1100</name>
    <name evidence="4" type="ORF">Mp_3g07350</name>
</gene>
<dbReference type="InterPro" id="IPR001245">
    <property type="entry name" value="Ser-Thr/Tyr_kinase_cat_dom"/>
</dbReference>
<organism evidence="5 6">
    <name type="scientific">Marchantia polymorpha subsp. ruderalis</name>
    <dbReference type="NCBI Taxonomy" id="1480154"/>
    <lineage>
        <taxon>Eukaryota</taxon>
        <taxon>Viridiplantae</taxon>
        <taxon>Streptophyta</taxon>
        <taxon>Embryophyta</taxon>
        <taxon>Marchantiophyta</taxon>
        <taxon>Marchantiopsida</taxon>
        <taxon>Marchantiidae</taxon>
        <taxon>Marchantiales</taxon>
        <taxon>Marchantiaceae</taxon>
        <taxon>Marchantia</taxon>
    </lineage>
</organism>
<dbReference type="PROSITE" id="PS50011">
    <property type="entry name" value="PROTEIN_KINASE_DOM"/>
    <property type="match status" value="1"/>
</dbReference>
<dbReference type="PANTHER" id="PTHR46008:SF48">
    <property type="entry name" value="PROTEIN KINASE DOMAIN-CONTAINING PROTEIN"/>
    <property type="match status" value="1"/>
</dbReference>
<dbReference type="EMBL" id="AP019868">
    <property type="protein sequence ID" value="BBN04750.1"/>
    <property type="molecule type" value="Genomic_DNA"/>
</dbReference>
<evidence type="ECO:0000313" key="6">
    <source>
        <dbReference type="Proteomes" id="UP000077202"/>
    </source>
</evidence>
<accession>A0A176VY31</accession>
<feature type="domain" description="Protein kinase" evidence="3">
    <location>
        <begin position="131"/>
        <end position="420"/>
    </location>
</feature>
<keyword evidence="6" id="KW-1185">Reference proteome</keyword>
<evidence type="ECO:0000313" key="5">
    <source>
        <dbReference type="EMBL" id="OAE24806.1"/>
    </source>
</evidence>
<dbReference type="AlphaFoldDB" id="A0A176VY31"/>
<evidence type="ECO:0000313" key="4">
    <source>
        <dbReference type="EMBL" id="BBN04750.1"/>
    </source>
</evidence>
<keyword evidence="1" id="KW-0547">Nucleotide-binding</keyword>
<dbReference type="InterPro" id="IPR011009">
    <property type="entry name" value="Kinase-like_dom_sf"/>
</dbReference>
<dbReference type="SUPFAM" id="SSF56112">
    <property type="entry name" value="Protein kinase-like (PK-like)"/>
    <property type="match status" value="1"/>
</dbReference>
<dbReference type="EMBL" id="LVLJ01002473">
    <property type="protein sequence ID" value="OAE24806.1"/>
    <property type="molecule type" value="Genomic_DNA"/>
</dbReference>
<dbReference type="Proteomes" id="UP000077202">
    <property type="component" value="Unassembled WGS sequence"/>
</dbReference>
<dbReference type="InterPro" id="IPR000719">
    <property type="entry name" value="Prot_kinase_dom"/>
</dbReference>
<dbReference type="Proteomes" id="UP001162541">
    <property type="component" value="Chromosome 3"/>
</dbReference>